<reference evidence="1 2" key="1">
    <citation type="journal article" date="2011" name="PLoS Pathog.">
        <title>Dynamic evolution of pathogenicity revealed by sequencing and comparative genomics of 19 Pseudomonas syringae isolates.</title>
        <authorList>
            <person name="Baltrus D.A."/>
            <person name="Nishimura M.T."/>
            <person name="Romanchuk A."/>
            <person name="Chang J.H."/>
            <person name="Mukhtar M.S."/>
            <person name="Cherkis K."/>
            <person name="Roach J."/>
            <person name="Grant S.R."/>
            <person name="Jones C.D."/>
            <person name="Dangl J.L."/>
        </authorList>
    </citation>
    <scope>NUCLEOTIDE SEQUENCE [LARGE SCALE GENOMIC DNA]</scope>
    <source>
        <strain evidence="1 2">M301315</strain>
    </source>
</reference>
<evidence type="ECO:0000313" key="1">
    <source>
        <dbReference type="EMBL" id="AXH60233.1"/>
    </source>
</evidence>
<sequence>MIRYAELNRHTRQLIADLIRANESGVAIPTLLPTRGVRPSQFPEIPSDSNHRSTQFPNDVPLDLQDPVVIAGDQLLDATYRRLYSPDQEAGKSVLAVDLSGLVSNRVIQANTFGTIAGSPRSWIQRMLSRGDVPRHFVWDIKQKAFARKGSGHTLYMDEAALFSDNNLRARYQSSKEYRTYSPELLNAFNGGGLEVTRENFVFDGKHYIGWAWSLAHGHGRNERVEIRACRDPEDGKRQAVSFALKSLGDDGFDPLMMVATKSQFISDGARKPCGYDDLEAIRPDF</sequence>
<organism evidence="1 2">
    <name type="scientific">Pseudomonas amygdali pv. lachrymans str. M301315</name>
    <dbReference type="NCBI Taxonomy" id="629260"/>
    <lineage>
        <taxon>Bacteria</taxon>
        <taxon>Pseudomonadati</taxon>
        <taxon>Pseudomonadota</taxon>
        <taxon>Gammaproteobacteria</taxon>
        <taxon>Pseudomonadales</taxon>
        <taxon>Pseudomonadaceae</taxon>
        <taxon>Pseudomonas</taxon>
        <taxon>Pseudomonas amygdali</taxon>
    </lineage>
</organism>
<dbReference type="GeneID" id="39474615"/>
<accession>A0AAD0VAA6</accession>
<dbReference type="Proteomes" id="UP000006426">
    <property type="component" value="Plasmid pmppla107"/>
</dbReference>
<dbReference type="RefSeq" id="WP_005742644.1">
    <property type="nucleotide sequence ID" value="NZ_CP031226.1"/>
</dbReference>
<keyword evidence="1" id="KW-0614">Plasmid</keyword>
<proteinExistence type="predicted"/>
<dbReference type="EMBL" id="CP031226">
    <property type="protein sequence ID" value="AXH60233.1"/>
    <property type="molecule type" value="Genomic_DNA"/>
</dbReference>
<gene>
    <name evidence="1" type="ORF">PLA107_034165</name>
</gene>
<evidence type="ECO:0000313" key="2">
    <source>
        <dbReference type="Proteomes" id="UP000006426"/>
    </source>
</evidence>
<protein>
    <submittedName>
        <fullName evidence="1">Uncharacterized protein</fullName>
    </submittedName>
</protein>
<dbReference type="AlphaFoldDB" id="A0AAD0VAA6"/>
<geneLocation type="plasmid" evidence="2">
    <name>pmppla107</name>
</geneLocation>
<name>A0AAD0VAA6_PSEAV</name>